<organism evidence="1 2">
    <name type="scientific">Liquorilactobacillus uvarum DSM 19971</name>
    <dbReference type="NCBI Taxonomy" id="1423812"/>
    <lineage>
        <taxon>Bacteria</taxon>
        <taxon>Bacillati</taxon>
        <taxon>Bacillota</taxon>
        <taxon>Bacilli</taxon>
        <taxon>Lactobacillales</taxon>
        <taxon>Lactobacillaceae</taxon>
        <taxon>Liquorilactobacillus</taxon>
    </lineage>
</organism>
<dbReference type="PANTHER" id="PTHR35332:SF2">
    <property type="entry name" value="REGULATION OF ENOLASE PROTEIN 1"/>
    <property type="match status" value="1"/>
</dbReference>
<dbReference type="Proteomes" id="UP000051155">
    <property type="component" value="Unassembled WGS sequence"/>
</dbReference>
<dbReference type="PIRSF" id="PIRSF022704">
    <property type="entry name" value="UCP022704"/>
    <property type="match status" value="1"/>
</dbReference>
<dbReference type="InterPro" id="IPR009784">
    <property type="entry name" value="DUF1349"/>
</dbReference>
<evidence type="ECO:0000313" key="1">
    <source>
        <dbReference type="EMBL" id="KRL39013.1"/>
    </source>
</evidence>
<dbReference type="PATRIC" id="fig|1423812.3.peg.53"/>
<dbReference type="PANTHER" id="PTHR35332">
    <property type="entry name" value="REGULATION OF ENOLASE PROTEIN 1"/>
    <property type="match status" value="1"/>
</dbReference>
<dbReference type="AlphaFoldDB" id="A0A0R1Q9I1"/>
<reference evidence="1 2" key="1">
    <citation type="journal article" date="2015" name="Genome Announc.">
        <title>Expanding the biotechnology potential of lactobacilli through comparative genomics of 213 strains and associated genera.</title>
        <authorList>
            <person name="Sun Z."/>
            <person name="Harris H.M."/>
            <person name="McCann A."/>
            <person name="Guo C."/>
            <person name="Argimon S."/>
            <person name="Zhang W."/>
            <person name="Yang X."/>
            <person name="Jeffery I.B."/>
            <person name="Cooney J.C."/>
            <person name="Kagawa T.F."/>
            <person name="Liu W."/>
            <person name="Song Y."/>
            <person name="Salvetti E."/>
            <person name="Wrobel A."/>
            <person name="Rasinkangas P."/>
            <person name="Parkhill J."/>
            <person name="Rea M.C."/>
            <person name="O'Sullivan O."/>
            <person name="Ritari J."/>
            <person name="Douillard F.P."/>
            <person name="Paul Ross R."/>
            <person name="Yang R."/>
            <person name="Briner A.E."/>
            <person name="Felis G.E."/>
            <person name="de Vos W.M."/>
            <person name="Barrangou R."/>
            <person name="Klaenhammer T.R."/>
            <person name="Caufield P.W."/>
            <person name="Cui Y."/>
            <person name="Zhang H."/>
            <person name="O'Toole P.W."/>
        </authorList>
    </citation>
    <scope>NUCLEOTIDE SEQUENCE [LARGE SCALE GENOMIC DNA]</scope>
    <source>
        <strain evidence="1 2">DSM 19971</strain>
    </source>
</reference>
<name>A0A0R1Q9I1_9LACO</name>
<sequence length="189" mass="22290">MMKNYSWINKPDKFEENEETLEIKTQQNTDMWQKTHYGFSNNNAPMYLTSSSQKDFVYEVKTEFDSNYLFDQCGIMIYLDEHNWAKFSSEYENDEFQRLGGVVTKNGYSDWATQDIPATVKSIYYRITRESNDFVVEYSFDGVDFHQMRIFNLLFGNKMDEVKVGLYACSPQGKGFTATFKQPHFLSKK</sequence>
<dbReference type="EMBL" id="AZEG01000001">
    <property type="protein sequence ID" value="KRL39013.1"/>
    <property type="molecule type" value="Genomic_DNA"/>
</dbReference>
<dbReference type="Pfam" id="PF07081">
    <property type="entry name" value="DUF1349"/>
    <property type="match status" value="1"/>
</dbReference>
<dbReference type="Gene3D" id="2.60.120.200">
    <property type="match status" value="1"/>
</dbReference>
<evidence type="ECO:0000313" key="2">
    <source>
        <dbReference type="Proteomes" id="UP000051155"/>
    </source>
</evidence>
<dbReference type="InterPro" id="IPR015987">
    <property type="entry name" value="UCP022704"/>
</dbReference>
<dbReference type="SUPFAM" id="SSF49899">
    <property type="entry name" value="Concanavalin A-like lectins/glucanases"/>
    <property type="match status" value="1"/>
</dbReference>
<protein>
    <recommendedName>
        <fullName evidence="3">DUF1349 domain-containing protein</fullName>
    </recommendedName>
</protein>
<dbReference type="InterPro" id="IPR013320">
    <property type="entry name" value="ConA-like_dom_sf"/>
</dbReference>
<proteinExistence type="predicted"/>
<comment type="caution">
    <text evidence="1">The sequence shown here is derived from an EMBL/GenBank/DDBJ whole genome shotgun (WGS) entry which is preliminary data.</text>
</comment>
<accession>A0A0R1Q9I1</accession>
<gene>
    <name evidence="1" type="ORF">FD20_GL000051</name>
</gene>
<keyword evidence="2" id="KW-1185">Reference proteome</keyword>
<evidence type="ECO:0008006" key="3">
    <source>
        <dbReference type="Google" id="ProtNLM"/>
    </source>
</evidence>
<dbReference type="STRING" id="1423812.FD20_GL000051"/>